<dbReference type="NCBIfam" id="NF000845">
    <property type="entry name" value="PRK00071.2-4"/>
    <property type="match status" value="1"/>
</dbReference>
<keyword evidence="6 11" id="KW-0548">Nucleotidyltransferase</keyword>
<dbReference type="HAMAP" id="MF_00244">
    <property type="entry name" value="NaMN_adenylyltr"/>
    <property type="match status" value="1"/>
</dbReference>
<evidence type="ECO:0000256" key="7">
    <source>
        <dbReference type="ARBA" id="ARBA00022741"/>
    </source>
</evidence>
<dbReference type="SUPFAM" id="SSF52374">
    <property type="entry name" value="Nucleotidylyl transferase"/>
    <property type="match status" value="1"/>
</dbReference>
<dbReference type="EMBL" id="JACIEN010000011">
    <property type="protein sequence ID" value="MBB4020042.1"/>
    <property type="molecule type" value="Genomic_DNA"/>
</dbReference>
<dbReference type="NCBIfam" id="NF000843">
    <property type="entry name" value="PRK00071.2-2"/>
    <property type="match status" value="1"/>
</dbReference>
<dbReference type="CDD" id="cd02165">
    <property type="entry name" value="NMNAT"/>
    <property type="match status" value="1"/>
</dbReference>
<comment type="caution">
    <text evidence="13">The sequence shown here is derived from an EMBL/GenBank/DDBJ whole genome shotgun (WGS) entry which is preliminary data.</text>
</comment>
<comment type="function">
    <text evidence="1 11">Catalyzes the reversible adenylation of nicotinate mononucleotide (NaMN) to nicotinic acid adenine dinucleotide (NaAD).</text>
</comment>
<dbReference type="RefSeq" id="WP_019401050.1">
    <property type="nucleotide sequence ID" value="NZ_JACIEN010000011.1"/>
</dbReference>
<dbReference type="InterPro" id="IPR005248">
    <property type="entry name" value="NadD/NMNAT"/>
</dbReference>
<dbReference type="Gene3D" id="3.40.50.620">
    <property type="entry name" value="HUPs"/>
    <property type="match status" value="1"/>
</dbReference>
<sequence>MPDQRFAGPPPLPRHGPGMRIGLFGGTFNPPHAGHRLASLTALKRLGLDRVWWIVTPGNPLKDNAALPPLAERIAAARRIADHPRIDVTGFEAGIGTRYTYDTLAYLVRRCPGTRFVWLMGADNLAGFHRWQHWRDIAALVPIAVVDRPGATLKACRARAAMALAPFRLPEHRAAALMQREPPAWVFLHGPRSPLSSTFLRAQTGRTGPAAAQRR</sequence>
<evidence type="ECO:0000313" key="13">
    <source>
        <dbReference type="EMBL" id="MBB4020042.1"/>
    </source>
</evidence>
<evidence type="ECO:0000313" key="14">
    <source>
        <dbReference type="Proteomes" id="UP000577362"/>
    </source>
</evidence>
<keyword evidence="9 11" id="KW-0520">NAD</keyword>
<dbReference type="UniPathway" id="UPA00253">
    <property type="reaction ID" value="UER00332"/>
</dbReference>
<keyword evidence="5 11" id="KW-0808">Transferase</keyword>
<dbReference type="PANTHER" id="PTHR39321:SF3">
    <property type="entry name" value="PHOSPHOPANTETHEINE ADENYLYLTRANSFERASE"/>
    <property type="match status" value="1"/>
</dbReference>
<evidence type="ECO:0000256" key="10">
    <source>
        <dbReference type="ARBA" id="ARBA00048721"/>
    </source>
</evidence>
<evidence type="ECO:0000256" key="1">
    <source>
        <dbReference type="ARBA" id="ARBA00002324"/>
    </source>
</evidence>
<gene>
    <name evidence="11" type="primary">nadD</name>
    <name evidence="13" type="ORF">GGR16_005104</name>
</gene>
<evidence type="ECO:0000256" key="6">
    <source>
        <dbReference type="ARBA" id="ARBA00022695"/>
    </source>
</evidence>
<evidence type="ECO:0000259" key="12">
    <source>
        <dbReference type="Pfam" id="PF01467"/>
    </source>
</evidence>
<dbReference type="NCBIfam" id="TIGR00482">
    <property type="entry name" value="nicotinate (nicotinamide) nucleotide adenylyltransferase"/>
    <property type="match status" value="1"/>
</dbReference>
<dbReference type="EC" id="2.7.7.18" evidence="11"/>
<dbReference type="GO" id="GO:0009435">
    <property type="term" value="P:NAD+ biosynthetic process"/>
    <property type="evidence" value="ECO:0007669"/>
    <property type="project" value="UniProtKB-UniRule"/>
</dbReference>
<keyword evidence="4 11" id="KW-0662">Pyridine nucleotide biosynthesis</keyword>
<comment type="similarity">
    <text evidence="3 11">Belongs to the NadD family.</text>
</comment>
<evidence type="ECO:0000256" key="9">
    <source>
        <dbReference type="ARBA" id="ARBA00023027"/>
    </source>
</evidence>
<comment type="pathway">
    <text evidence="2 11">Cofactor biosynthesis; NAD(+) biosynthesis; deamido-NAD(+) from nicotinate D-ribonucleotide: step 1/1.</text>
</comment>
<name>A0A840C7N5_9HYPH</name>
<evidence type="ECO:0000256" key="8">
    <source>
        <dbReference type="ARBA" id="ARBA00022840"/>
    </source>
</evidence>
<dbReference type="GO" id="GO:0004515">
    <property type="term" value="F:nicotinate-nucleotide adenylyltransferase activity"/>
    <property type="evidence" value="ECO:0007669"/>
    <property type="project" value="UniProtKB-UniRule"/>
</dbReference>
<dbReference type="PANTHER" id="PTHR39321">
    <property type="entry name" value="NICOTINATE-NUCLEOTIDE ADENYLYLTRANSFERASE-RELATED"/>
    <property type="match status" value="1"/>
</dbReference>
<proteinExistence type="inferred from homology"/>
<evidence type="ECO:0000256" key="3">
    <source>
        <dbReference type="ARBA" id="ARBA00009014"/>
    </source>
</evidence>
<dbReference type="AlphaFoldDB" id="A0A840C7N5"/>
<dbReference type="GO" id="GO:0005524">
    <property type="term" value="F:ATP binding"/>
    <property type="evidence" value="ECO:0007669"/>
    <property type="project" value="UniProtKB-KW"/>
</dbReference>
<dbReference type="Pfam" id="PF01467">
    <property type="entry name" value="CTP_transf_like"/>
    <property type="match status" value="1"/>
</dbReference>
<protein>
    <recommendedName>
        <fullName evidence="11">Probable nicotinate-nucleotide adenylyltransferase</fullName>
        <ecNumber evidence="11">2.7.7.18</ecNumber>
    </recommendedName>
    <alternativeName>
        <fullName evidence="11">Deamido-NAD(+) diphosphorylase</fullName>
    </alternativeName>
    <alternativeName>
        <fullName evidence="11">Deamido-NAD(+) pyrophosphorylase</fullName>
    </alternativeName>
    <alternativeName>
        <fullName evidence="11">Nicotinate mononucleotide adenylyltransferase</fullName>
        <shortName evidence="11">NaMN adenylyltransferase</shortName>
    </alternativeName>
</protein>
<keyword evidence="8 11" id="KW-0067">ATP-binding</keyword>
<organism evidence="13 14">
    <name type="scientific">Chelatococcus caeni</name>
    <dbReference type="NCBI Taxonomy" id="1348468"/>
    <lineage>
        <taxon>Bacteria</taxon>
        <taxon>Pseudomonadati</taxon>
        <taxon>Pseudomonadota</taxon>
        <taxon>Alphaproteobacteria</taxon>
        <taxon>Hyphomicrobiales</taxon>
        <taxon>Chelatococcaceae</taxon>
        <taxon>Chelatococcus</taxon>
    </lineage>
</organism>
<dbReference type="InterPro" id="IPR014729">
    <property type="entry name" value="Rossmann-like_a/b/a_fold"/>
</dbReference>
<accession>A0A840C7N5</accession>
<feature type="domain" description="Cytidyltransferase-like" evidence="12">
    <location>
        <begin position="23"/>
        <end position="201"/>
    </location>
</feature>
<evidence type="ECO:0000256" key="2">
    <source>
        <dbReference type="ARBA" id="ARBA00005019"/>
    </source>
</evidence>
<evidence type="ECO:0000256" key="4">
    <source>
        <dbReference type="ARBA" id="ARBA00022642"/>
    </source>
</evidence>
<dbReference type="Proteomes" id="UP000577362">
    <property type="component" value="Unassembled WGS sequence"/>
</dbReference>
<keyword evidence="7 11" id="KW-0547">Nucleotide-binding</keyword>
<evidence type="ECO:0000256" key="5">
    <source>
        <dbReference type="ARBA" id="ARBA00022679"/>
    </source>
</evidence>
<reference evidence="13 14" key="1">
    <citation type="submission" date="2020-08" db="EMBL/GenBank/DDBJ databases">
        <title>Genomic Encyclopedia of Type Strains, Phase IV (KMG-IV): sequencing the most valuable type-strain genomes for metagenomic binning, comparative biology and taxonomic classification.</title>
        <authorList>
            <person name="Goeker M."/>
        </authorList>
    </citation>
    <scope>NUCLEOTIDE SEQUENCE [LARGE SCALE GENOMIC DNA]</scope>
    <source>
        <strain evidence="13 14">DSM 103737</strain>
    </source>
</reference>
<keyword evidence="14" id="KW-1185">Reference proteome</keyword>
<evidence type="ECO:0000256" key="11">
    <source>
        <dbReference type="HAMAP-Rule" id="MF_00244"/>
    </source>
</evidence>
<dbReference type="InterPro" id="IPR004821">
    <property type="entry name" value="Cyt_trans-like"/>
</dbReference>
<comment type="catalytic activity">
    <reaction evidence="10 11">
        <text>nicotinate beta-D-ribonucleotide + ATP + H(+) = deamido-NAD(+) + diphosphate</text>
        <dbReference type="Rhea" id="RHEA:22860"/>
        <dbReference type="ChEBI" id="CHEBI:15378"/>
        <dbReference type="ChEBI" id="CHEBI:30616"/>
        <dbReference type="ChEBI" id="CHEBI:33019"/>
        <dbReference type="ChEBI" id="CHEBI:57502"/>
        <dbReference type="ChEBI" id="CHEBI:58437"/>
        <dbReference type="EC" id="2.7.7.18"/>
    </reaction>
</comment>